<evidence type="ECO:0000256" key="1">
    <source>
        <dbReference type="ARBA" id="ARBA00004196"/>
    </source>
</evidence>
<keyword evidence="2 3" id="KW-0175">Coiled coil</keyword>
<dbReference type="InterPro" id="IPR050465">
    <property type="entry name" value="UPF0194_transport"/>
</dbReference>
<sequence>MMRHLALMLACLGGLLLNGCRSDDSGRAMGTLERERLTLTAPASEIITDIRVHEGQVVRAGEVLLSLDSTHAEASVRVQQAQLDQANAYLSERTNGARQEELASAQARVEGANASLLEAQQQWQRATALRQQNLTGQADVDSATARRDSASAALDQALQQQRELTNGTRPEQLAQARAAVATAQAQLDNARRSLQELTLQAPADSVVDILPWHRGDRISAGSILVTLLSNSDPYARVYLPQNRLTGLTPGSHVSVQIDGLAQPLDGVIRSIRSQPAFTPYYALNERDRAALMYLTDIVFEGEALQQIVTLPSGRTLEVMLP</sequence>
<evidence type="ECO:0000256" key="3">
    <source>
        <dbReference type="SAM" id="Coils"/>
    </source>
</evidence>
<keyword evidence="6" id="KW-1185">Reference proteome</keyword>
<reference evidence="5 6" key="1">
    <citation type="submission" date="2024-03" db="EMBL/GenBank/DDBJ databases">
        <title>High-quality draft genome sequence of Oceanobacter sp. wDCs-4.</title>
        <authorList>
            <person name="Dong C."/>
        </authorList>
    </citation>
    <scope>NUCLEOTIDE SEQUENCE [LARGE SCALE GENOMIC DNA]</scope>
    <source>
        <strain evidence="6">wDCs-4</strain>
    </source>
</reference>
<dbReference type="Proteomes" id="UP001620597">
    <property type="component" value="Unassembled WGS sequence"/>
</dbReference>
<dbReference type="EMBL" id="JBBKTX010000021">
    <property type="protein sequence ID" value="MFK4753839.1"/>
    <property type="molecule type" value="Genomic_DNA"/>
</dbReference>
<dbReference type="RefSeq" id="WP_416206830.1">
    <property type="nucleotide sequence ID" value="NZ_JBBKTX010000021.1"/>
</dbReference>
<dbReference type="Gene3D" id="2.40.30.170">
    <property type="match status" value="1"/>
</dbReference>
<dbReference type="SUPFAM" id="SSF111369">
    <property type="entry name" value="HlyD-like secretion proteins"/>
    <property type="match status" value="2"/>
</dbReference>
<accession>A0ABW8NLI6</accession>
<feature type="domain" description="YbhG-like alpha-helical hairpin" evidence="4">
    <location>
        <begin position="73"/>
        <end position="195"/>
    </location>
</feature>
<protein>
    <submittedName>
        <fullName evidence="5">HlyD family efflux transporter periplasmic adaptor subunit</fullName>
    </submittedName>
</protein>
<dbReference type="Gene3D" id="2.40.50.100">
    <property type="match status" value="2"/>
</dbReference>
<evidence type="ECO:0000256" key="2">
    <source>
        <dbReference type="ARBA" id="ARBA00023054"/>
    </source>
</evidence>
<gene>
    <name evidence="5" type="ORF">WG929_15605</name>
</gene>
<dbReference type="PANTHER" id="PTHR32347:SF29">
    <property type="entry name" value="UPF0194 MEMBRANE PROTEIN YBHG"/>
    <property type="match status" value="1"/>
</dbReference>
<evidence type="ECO:0000313" key="5">
    <source>
        <dbReference type="EMBL" id="MFK4753839.1"/>
    </source>
</evidence>
<dbReference type="Gene3D" id="1.10.287.470">
    <property type="entry name" value="Helix hairpin bin"/>
    <property type="match status" value="2"/>
</dbReference>
<comment type="caution">
    <text evidence="5">The sequence shown here is derived from an EMBL/GenBank/DDBJ whole genome shotgun (WGS) entry which is preliminary data.</text>
</comment>
<dbReference type="InterPro" id="IPR059052">
    <property type="entry name" value="HH_YbhG-like"/>
</dbReference>
<feature type="coiled-coil region" evidence="3">
    <location>
        <begin position="102"/>
        <end position="200"/>
    </location>
</feature>
<evidence type="ECO:0000313" key="6">
    <source>
        <dbReference type="Proteomes" id="UP001620597"/>
    </source>
</evidence>
<proteinExistence type="predicted"/>
<evidence type="ECO:0000259" key="4">
    <source>
        <dbReference type="Pfam" id="PF25881"/>
    </source>
</evidence>
<comment type="subcellular location">
    <subcellularLocation>
        <location evidence="1">Cell envelope</location>
    </subcellularLocation>
</comment>
<dbReference type="Pfam" id="PF25881">
    <property type="entry name" value="HH_YBHG"/>
    <property type="match status" value="1"/>
</dbReference>
<name>A0ABW8NLI6_9GAMM</name>
<organism evidence="5 6">
    <name type="scientific">Oceanobacter antarcticus</name>
    <dbReference type="NCBI Taxonomy" id="3133425"/>
    <lineage>
        <taxon>Bacteria</taxon>
        <taxon>Pseudomonadati</taxon>
        <taxon>Pseudomonadota</taxon>
        <taxon>Gammaproteobacteria</taxon>
        <taxon>Oceanospirillales</taxon>
        <taxon>Oceanospirillaceae</taxon>
        <taxon>Oceanobacter</taxon>
    </lineage>
</organism>
<dbReference type="PANTHER" id="PTHR32347">
    <property type="entry name" value="EFFLUX SYSTEM COMPONENT YKNX-RELATED"/>
    <property type="match status" value="1"/>
</dbReference>